<feature type="region of interest" description="Disordered" evidence="1">
    <location>
        <begin position="1"/>
        <end position="21"/>
    </location>
</feature>
<feature type="region of interest" description="Disordered" evidence="1">
    <location>
        <begin position="71"/>
        <end position="91"/>
    </location>
</feature>
<dbReference type="EMBL" id="QKKF02002506">
    <property type="protein sequence ID" value="RZF48415.1"/>
    <property type="molecule type" value="Genomic_DNA"/>
</dbReference>
<evidence type="ECO:0000256" key="1">
    <source>
        <dbReference type="SAM" id="MobiDB-lite"/>
    </source>
</evidence>
<evidence type="ECO:0000313" key="2">
    <source>
        <dbReference type="EMBL" id="RZF42219.1"/>
    </source>
</evidence>
<reference evidence="3 4" key="1">
    <citation type="journal article" date="2017" name="Gigascience">
        <title>Genome sequence of the small brown planthopper, Laodelphax striatellus.</title>
        <authorList>
            <person name="Zhu J."/>
            <person name="Jiang F."/>
            <person name="Wang X."/>
            <person name="Yang P."/>
            <person name="Bao Y."/>
            <person name="Zhao W."/>
            <person name="Wang W."/>
            <person name="Lu H."/>
            <person name="Wang Q."/>
            <person name="Cui N."/>
            <person name="Li J."/>
            <person name="Chen X."/>
            <person name="Luo L."/>
            <person name="Yu J."/>
            <person name="Kang L."/>
            <person name="Cui F."/>
        </authorList>
    </citation>
    <scope>NUCLEOTIDE SEQUENCE [LARGE SCALE GENOMIC DNA]</scope>
    <source>
        <strain evidence="3">Lst14</strain>
        <tissue evidence="3">Whole body</tissue>
    </source>
</reference>
<sequence length="91" mass="10857">MAFCQVTRSNKDRRSKQHLVKSEEIREEMRLQQRCKGKEYLVDDEDTVVQSSFTEKKQRLHPCSSLQIRGLNRKQQKEKSQKIIRAQTTHL</sequence>
<organism evidence="3 4">
    <name type="scientific">Laodelphax striatellus</name>
    <name type="common">Small brown planthopper</name>
    <name type="synonym">Delphax striatella</name>
    <dbReference type="NCBI Taxonomy" id="195883"/>
    <lineage>
        <taxon>Eukaryota</taxon>
        <taxon>Metazoa</taxon>
        <taxon>Ecdysozoa</taxon>
        <taxon>Arthropoda</taxon>
        <taxon>Hexapoda</taxon>
        <taxon>Insecta</taxon>
        <taxon>Pterygota</taxon>
        <taxon>Neoptera</taxon>
        <taxon>Paraneoptera</taxon>
        <taxon>Hemiptera</taxon>
        <taxon>Auchenorrhyncha</taxon>
        <taxon>Fulgoroidea</taxon>
        <taxon>Delphacidae</taxon>
        <taxon>Criomorphinae</taxon>
        <taxon>Laodelphax</taxon>
    </lineage>
</organism>
<accession>A0A482XQJ1</accession>
<comment type="caution">
    <text evidence="3">The sequence shown here is derived from an EMBL/GenBank/DDBJ whole genome shotgun (WGS) entry which is preliminary data.</text>
</comment>
<dbReference type="EMBL" id="QKKF02015335">
    <property type="protein sequence ID" value="RZF42219.1"/>
    <property type="molecule type" value="Genomic_DNA"/>
</dbReference>
<reference evidence="3" key="2">
    <citation type="submission" date="2019-02" db="EMBL/GenBank/DDBJ databases">
        <authorList>
            <person name="Zhu J."/>
            <person name="Jiang F."/>
            <person name="Wang X."/>
            <person name="Yang P."/>
            <person name="Bao Y."/>
            <person name="Zhao W."/>
            <person name="Wang W."/>
            <person name="Lu H."/>
            <person name="Wang Q."/>
            <person name="Cui N."/>
            <person name="Li J."/>
            <person name="Chen X."/>
            <person name="Luo L."/>
            <person name="Yu J."/>
            <person name="Kang L."/>
            <person name="Cui F."/>
        </authorList>
    </citation>
    <scope>NUCLEOTIDE SEQUENCE</scope>
    <source>
        <strain evidence="3">Lst14</strain>
        <tissue evidence="3">Whole body</tissue>
    </source>
</reference>
<dbReference type="AlphaFoldDB" id="A0A482XQJ1"/>
<dbReference type="Proteomes" id="UP000291343">
    <property type="component" value="Unassembled WGS sequence"/>
</dbReference>
<proteinExistence type="predicted"/>
<dbReference type="InParanoid" id="A0A482XQJ1"/>
<keyword evidence="4" id="KW-1185">Reference proteome</keyword>
<protein>
    <submittedName>
        <fullName evidence="3">Uncharacterized protein</fullName>
    </submittedName>
</protein>
<name>A0A482XQJ1_LAOST</name>
<evidence type="ECO:0000313" key="4">
    <source>
        <dbReference type="Proteomes" id="UP000291343"/>
    </source>
</evidence>
<gene>
    <name evidence="2" type="ORF">LSTR_LSTR004368</name>
    <name evidence="3" type="ORF">LSTR_LSTR017594</name>
</gene>
<evidence type="ECO:0000313" key="3">
    <source>
        <dbReference type="EMBL" id="RZF48415.1"/>
    </source>
</evidence>